<comment type="similarity">
    <text evidence="1">Belongs to the major facilitator superfamily.</text>
</comment>
<feature type="transmembrane region" description="Helical" evidence="2">
    <location>
        <begin position="163"/>
        <end position="182"/>
    </location>
</feature>
<evidence type="ECO:0000313" key="4">
    <source>
        <dbReference type="Proteomes" id="UP001153148"/>
    </source>
</evidence>
<evidence type="ECO:0000313" key="3">
    <source>
        <dbReference type="EMBL" id="CAG2058016.1"/>
    </source>
</evidence>
<feature type="transmembrane region" description="Helical" evidence="2">
    <location>
        <begin position="133"/>
        <end position="151"/>
    </location>
</feature>
<organism evidence="3 4">
    <name type="scientific">Timema podura</name>
    <name type="common">Walking stick</name>
    <dbReference type="NCBI Taxonomy" id="61482"/>
    <lineage>
        <taxon>Eukaryota</taxon>
        <taxon>Metazoa</taxon>
        <taxon>Ecdysozoa</taxon>
        <taxon>Arthropoda</taxon>
        <taxon>Hexapoda</taxon>
        <taxon>Insecta</taxon>
        <taxon>Pterygota</taxon>
        <taxon>Neoptera</taxon>
        <taxon>Polyneoptera</taxon>
        <taxon>Phasmatodea</taxon>
        <taxon>Timematodea</taxon>
        <taxon>Timematoidea</taxon>
        <taxon>Timematidae</taxon>
        <taxon>Timema</taxon>
    </lineage>
</organism>
<gene>
    <name evidence="3" type="ORF">TPAB3V08_LOCUS4991</name>
</gene>
<comment type="caution">
    <text evidence="3">The sequence shown here is derived from an EMBL/GenBank/DDBJ whole genome shotgun (WGS) entry which is preliminary data.</text>
</comment>
<dbReference type="EMBL" id="CAJPIN010006469">
    <property type="protein sequence ID" value="CAG2058016.1"/>
    <property type="molecule type" value="Genomic_DNA"/>
</dbReference>
<keyword evidence="4" id="KW-1185">Reference proteome</keyword>
<proteinExistence type="inferred from homology"/>
<name>A0ABN7NTQ7_TIMPD</name>
<dbReference type="Pfam" id="PF13347">
    <property type="entry name" value="MFS_2"/>
    <property type="match status" value="1"/>
</dbReference>
<feature type="transmembrane region" description="Helical" evidence="2">
    <location>
        <begin position="246"/>
        <end position="265"/>
    </location>
</feature>
<feature type="transmembrane region" description="Helical" evidence="2">
    <location>
        <begin position="203"/>
        <end position="226"/>
    </location>
</feature>
<dbReference type="PANTHER" id="PTHR11328:SF49">
    <property type="entry name" value="MAJOR FACILITATOR SUPERFAMILY DOMAIN-CONTAINING PROTEIN 12-LIKE PROTEIN"/>
    <property type="match status" value="1"/>
</dbReference>
<dbReference type="Gene3D" id="1.20.1250.20">
    <property type="entry name" value="MFS general substrate transporter like domains"/>
    <property type="match status" value="1"/>
</dbReference>
<evidence type="ECO:0000256" key="2">
    <source>
        <dbReference type="SAM" id="Phobius"/>
    </source>
</evidence>
<sequence length="306" mass="34345">MLLNLTNMRDNDWTKDSGAEAHMTQMGEFLWEFQESPDGNEVVLGSNQKRLNTSAINRGLSTNWVHWCVALSSYIDISTSLLKGYQPQPWSTYLRFCASDDEKLPMEELGQVVDALATPVVGVLADRLGNRKLWHFIGTITVAISFPLIFMHCPGSSTAWSASLYYAAFIVVFQIGWAMVQISHLSLITDLTPSKKERAELTAIRYTASVCAGVGVYSVTWVVFHATKTEFSDKISLGDDYKFRDIVIAGSVVGLITTVWFHLGVPKTNTIQRIRESRVRDMTSLWQGTLQYLCSLVLLQVNYIKL</sequence>
<reference evidence="3" key="1">
    <citation type="submission" date="2021-03" db="EMBL/GenBank/DDBJ databases">
        <authorList>
            <person name="Tran Van P."/>
        </authorList>
    </citation>
    <scope>NUCLEOTIDE SEQUENCE</scope>
</reference>
<evidence type="ECO:0000256" key="1">
    <source>
        <dbReference type="ARBA" id="ARBA00008335"/>
    </source>
</evidence>
<dbReference type="SUPFAM" id="SSF103473">
    <property type="entry name" value="MFS general substrate transporter"/>
    <property type="match status" value="1"/>
</dbReference>
<keyword evidence="2" id="KW-0472">Membrane</keyword>
<keyword evidence="2" id="KW-0812">Transmembrane</keyword>
<accession>A0ABN7NTQ7</accession>
<dbReference type="PANTHER" id="PTHR11328">
    <property type="entry name" value="MAJOR FACILITATOR SUPERFAMILY DOMAIN-CONTAINING PROTEIN"/>
    <property type="match status" value="1"/>
</dbReference>
<dbReference type="InterPro" id="IPR039672">
    <property type="entry name" value="MFS_2"/>
</dbReference>
<dbReference type="InterPro" id="IPR036259">
    <property type="entry name" value="MFS_trans_sf"/>
</dbReference>
<keyword evidence="2" id="KW-1133">Transmembrane helix</keyword>
<dbReference type="Proteomes" id="UP001153148">
    <property type="component" value="Unassembled WGS sequence"/>
</dbReference>
<protein>
    <submittedName>
        <fullName evidence="3">Uncharacterized protein</fullName>
    </submittedName>
</protein>